<feature type="domain" description="ODP" evidence="1">
    <location>
        <begin position="38"/>
        <end position="228"/>
    </location>
</feature>
<protein>
    <recommendedName>
        <fullName evidence="1">ODP domain-containing protein</fullName>
    </recommendedName>
</protein>
<name>A0ABQ3QQJ6_9ACTN</name>
<accession>A0ABQ3QQJ6</accession>
<comment type="caution">
    <text evidence="2">The sequence shown here is derived from an EMBL/GenBank/DDBJ whole genome shotgun (WGS) entry which is preliminary data.</text>
</comment>
<organism evidence="2 3">
    <name type="scientific">Streptomyces violascens</name>
    <dbReference type="NCBI Taxonomy" id="67381"/>
    <lineage>
        <taxon>Bacteria</taxon>
        <taxon>Bacillati</taxon>
        <taxon>Actinomycetota</taxon>
        <taxon>Actinomycetes</taxon>
        <taxon>Kitasatosporales</taxon>
        <taxon>Streptomycetaceae</taxon>
        <taxon>Streptomyces</taxon>
    </lineage>
</organism>
<evidence type="ECO:0000313" key="2">
    <source>
        <dbReference type="EMBL" id="GHI39530.1"/>
    </source>
</evidence>
<keyword evidence="3" id="KW-1185">Reference proteome</keyword>
<dbReference type="Proteomes" id="UP001050808">
    <property type="component" value="Unassembled WGS sequence"/>
</dbReference>
<proteinExistence type="predicted"/>
<dbReference type="SUPFAM" id="SSF56281">
    <property type="entry name" value="Metallo-hydrolase/oxidoreductase"/>
    <property type="match status" value="1"/>
</dbReference>
<dbReference type="Pfam" id="PF19583">
    <property type="entry name" value="ODP"/>
    <property type="match status" value="1"/>
</dbReference>
<dbReference type="InterPro" id="IPR036866">
    <property type="entry name" value="RibonucZ/Hydroxyglut_hydro"/>
</dbReference>
<dbReference type="InterPro" id="IPR045761">
    <property type="entry name" value="ODP_dom"/>
</dbReference>
<evidence type="ECO:0000313" key="3">
    <source>
        <dbReference type="Proteomes" id="UP001050808"/>
    </source>
</evidence>
<dbReference type="Gene3D" id="3.60.15.10">
    <property type="entry name" value="Ribonuclease Z/Hydroxyacylglutathione hydrolase-like"/>
    <property type="match status" value="1"/>
</dbReference>
<gene>
    <name evidence="2" type="ORF">Sviol_39380</name>
</gene>
<sequence length="268" mass="29020">MVGRVPFEGMETRLDEVADGIYRISTFIPEVAPPAGFTFNQFLVDAEEPLLFHTGMRQLFPLVSEAVARVVPVESLRWITFGHVESDECGAMNEFLAAAPHAQVAHGLLGCLVSLNDLADRPPRPMAHGETLDLGGKQVRRRLRHLNTPHVPHNWEARVLFEETTRTLFCGDLLTQVGNGPAVTGDDLTDQALNAEAAFRQTSCLTAAAQTLRSLADLEPTTLAVMHGSSFHGDGGAALRALADGLEERFSPESEFASQPSMLEGPPA</sequence>
<evidence type="ECO:0000259" key="1">
    <source>
        <dbReference type="Pfam" id="PF19583"/>
    </source>
</evidence>
<reference evidence="2" key="1">
    <citation type="submission" date="2024-05" db="EMBL/GenBank/DDBJ databases">
        <title>Whole genome shotgun sequence of Streptomyces violascens NBRC 12920.</title>
        <authorList>
            <person name="Komaki H."/>
            <person name="Tamura T."/>
        </authorList>
    </citation>
    <scope>NUCLEOTIDE SEQUENCE</scope>
    <source>
        <strain evidence="2">NBRC 12920</strain>
    </source>
</reference>
<dbReference type="EMBL" id="BNDY01000013">
    <property type="protein sequence ID" value="GHI39530.1"/>
    <property type="molecule type" value="Genomic_DNA"/>
</dbReference>